<dbReference type="InterPro" id="IPR036955">
    <property type="entry name" value="AP2/ERF_dom_sf"/>
</dbReference>
<gene>
    <name evidence="8" type="ORF">ECRASSUSDP1_LOCUS18383</name>
</gene>
<keyword evidence="4" id="KW-0804">Transcription</keyword>
<dbReference type="Gene3D" id="3.30.730.10">
    <property type="entry name" value="AP2/ERF domain"/>
    <property type="match status" value="1"/>
</dbReference>
<dbReference type="InterPro" id="IPR001471">
    <property type="entry name" value="AP2/ERF_dom"/>
</dbReference>
<feature type="domain" description="AP2/ERF" evidence="7">
    <location>
        <begin position="160"/>
        <end position="214"/>
    </location>
</feature>
<evidence type="ECO:0000256" key="1">
    <source>
        <dbReference type="ARBA" id="ARBA00004123"/>
    </source>
</evidence>
<evidence type="ECO:0000256" key="6">
    <source>
        <dbReference type="SAM" id="MobiDB-lite"/>
    </source>
</evidence>
<keyword evidence="5" id="KW-0539">Nucleus</keyword>
<name>A0AAD2D241_EUPCR</name>
<evidence type="ECO:0000256" key="4">
    <source>
        <dbReference type="ARBA" id="ARBA00023163"/>
    </source>
</evidence>
<feature type="compositionally biased region" description="Basic and acidic residues" evidence="6">
    <location>
        <begin position="94"/>
        <end position="109"/>
    </location>
</feature>
<evidence type="ECO:0000313" key="8">
    <source>
        <dbReference type="EMBL" id="CAI2377003.1"/>
    </source>
</evidence>
<evidence type="ECO:0000256" key="2">
    <source>
        <dbReference type="ARBA" id="ARBA00023015"/>
    </source>
</evidence>
<evidence type="ECO:0000313" key="9">
    <source>
        <dbReference type="Proteomes" id="UP001295684"/>
    </source>
</evidence>
<dbReference type="GO" id="GO:0003677">
    <property type="term" value="F:DNA binding"/>
    <property type="evidence" value="ECO:0007669"/>
    <property type="project" value="UniProtKB-KW"/>
</dbReference>
<dbReference type="AlphaFoldDB" id="A0AAD2D241"/>
<evidence type="ECO:0000256" key="5">
    <source>
        <dbReference type="ARBA" id="ARBA00023242"/>
    </source>
</evidence>
<keyword evidence="9" id="KW-1185">Reference proteome</keyword>
<organism evidence="8 9">
    <name type="scientific">Euplotes crassus</name>
    <dbReference type="NCBI Taxonomy" id="5936"/>
    <lineage>
        <taxon>Eukaryota</taxon>
        <taxon>Sar</taxon>
        <taxon>Alveolata</taxon>
        <taxon>Ciliophora</taxon>
        <taxon>Intramacronucleata</taxon>
        <taxon>Spirotrichea</taxon>
        <taxon>Hypotrichia</taxon>
        <taxon>Euplotida</taxon>
        <taxon>Euplotidae</taxon>
        <taxon>Moneuplotes</taxon>
    </lineage>
</organism>
<feature type="region of interest" description="Disordered" evidence="6">
    <location>
        <begin position="67"/>
        <end position="109"/>
    </location>
</feature>
<evidence type="ECO:0000259" key="7">
    <source>
        <dbReference type="PROSITE" id="PS51032"/>
    </source>
</evidence>
<dbReference type="GO" id="GO:0003700">
    <property type="term" value="F:DNA-binding transcription factor activity"/>
    <property type="evidence" value="ECO:0007669"/>
    <property type="project" value="InterPro"/>
</dbReference>
<dbReference type="PROSITE" id="PS51032">
    <property type="entry name" value="AP2_ERF"/>
    <property type="match status" value="1"/>
</dbReference>
<protein>
    <recommendedName>
        <fullName evidence="7">AP2/ERF domain-containing protein</fullName>
    </recommendedName>
</protein>
<keyword evidence="2" id="KW-0805">Transcription regulation</keyword>
<dbReference type="InterPro" id="IPR016177">
    <property type="entry name" value="DNA-bd_dom_sf"/>
</dbReference>
<accession>A0AAD2D241</accession>
<dbReference type="Proteomes" id="UP001295684">
    <property type="component" value="Unassembled WGS sequence"/>
</dbReference>
<evidence type="ECO:0000256" key="3">
    <source>
        <dbReference type="ARBA" id="ARBA00023125"/>
    </source>
</evidence>
<proteinExistence type="predicted"/>
<dbReference type="GO" id="GO:0005634">
    <property type="term" value="C:nucleus"/>
    <property type="evidence" value="ECO:0007669"/>
    <property type="project" value="UniProtKB-SubCell"/>
</dbReference>
<sequence>MNIFNTERPVLPGVFPARILPVPKCAGFPDLEGPHGLCEEDSNLVSIGNDIKLFLFGESNKLQPECPELPKLASLPKEGTKCRKSSTESSQLTADKEVTDSSSKKERKEVKGVEEGIFHRKFSELHSFLDTITDDNYDFIASKKKANYFKHDRRTKRRSGYRGVSRNGASWQVLMMINKVKTYIGCYETEEEGALVYDIVSILFKQQKARTNLSYSKSKLLDLLSYYDQDSKHFVCAVPERYLRELESNSAQ</sequence>
<dbReference type="SUPFAM" id="SSF54171">
    <property type="entry name" value="DNA-binding domain"/>
    <property type="match status" value="1"/>
</dbReference>
<comment type="subcellular location">
    <subcellularLocation>
        <location evidence="1">Nucleus</location>
    </subcellularLocation>
</comment>
<reference evidence="8" key="1">
    <citation type="submission" date="2023-07" db="EMBL/GenBank/DDBJ databases">
        <authorList>
            <consortium name="AG Swart"/>
            <person name="Singh M."/>
            <person name="Singh A."/>
            <person name="Seah K."/>
            <person name="Emmerich C."/>
        </authorList>
    </citation>
    <scope>NUCLEOTIDE SEQUENCE</scope>
    <source>
        <strain evidence="8">DP1</strain>
    </source>
</reference>
<dbReference type="SMART" id="SM00380">
    <property type="entry name" value="AP2"/>
    <property type="match status" value="1"/>
</dbReference>
<dbReference type="EMBL" id="CAMPGE010018599">
    <property type="protein sequence ID" value="CAI2377003.1"/>
    <property type="molecule type" value="Genomic_DNA"/>
</dbReference>
<keyword evidence="3" id="KW-0238">DNA-binding</keyword>
<comment type="caution">
    <text evidence="8">The sequence shown here is derived from an EMBL/GenBank/DDBJ whole genome shotgun (WGS) entry which is preliminary data.</text>
</comment>